<reference evidence="2" key="1">
    <citation type="journal article" date="2022" name="bioRxiv">
        <title>Sequencing and chromosome-scale assembly of the giantPleurodeles waltlgenome.</title>
        <authorList>
            <person name="Brown T."/>
            <person name="Elewa A."/>
            <person name="Iarovenko S."/>
            <person name="Subramanian E."/>
            <person name="Araus A.J."/>
            <person name="Petzold A."/>
            <person name="Susuki M."/>
            <person name="Suzuki K.-i.T."/>
            <person name="Hayashi T."/>
            <person name="Toyoda A."/>
            <person name="Oliveira C."/>
            <person name="Osipova E."/>
            <person name="Leigh N.D."/>
            <person name="Simon A."/>
            <person name="Yun M.H."/>
        </authorList>
    </citation>
    <scope>NUCLEOTIDE SEQUENCE</scope>
    <source>
        <strain evidence="2">20211129_DDA</strain>
        <tissue evidence="2">Liver</tissue>
    </source>
</reference>
<evidence type="ECO:0000313" key="2">
    <source>
        <dbReference type="EMBL" id="KAJ1130391.1"/>
    </source>
</evidence>
<protein>
    <submittedName>
        <fullName evidence="2">Uncharacterized protein</fullName>
    </submittedName>
</protein>
<dbReference type="Proteomes" id="UP001066276">
    <property type="component" value="Chromosome 7"/>
</dbReference>
<keyword evidence="3" id="KW-1185">Reference proteome</keyword>
<sequence length="130" mass="14472">MRGFCYGRRVGRAGYHGNADSVKCPRGTSQSSSPTESKQFWVSEEVLAGPQLKKRVKGEEGWLAEREQEESETGGKHNERKTEDDSTLTDSKKSEKSPEEQQGAHRSSQVDPETTDSDQEEEIEKKNGGP</sequence>
<evidence type="ECO:0000313" key="3">
    <source>
        <dbReference type="Proteomes" id="UP001066276"/>
    </source>
</evidence>
<accession>A0AAV7PSH1</accession>
<dbReference type="AlphaFoldDB" id="A0AAV7PSH1"/>
<organism evidence="2 3">
    <name type="scientific">Pleurodeles waltl</name>
    <name type="common">Iberian ribbed newt</name>
    <dbReference type="NCBI Taxonomy" id="8319"/>
    <lineage>
        <taxon>Eukaryota</taxon>
        <taxon>Metazoa</taxon>
        <taxon>Chordata</taxon>
        <taxon>Craniata</taxon>
        <taxon>Vertebrata</taxon>
        <taxon>Euteleostomi</taxon>
        <taxon>Amphibia</taxon>
        <taxon>Batrachia</taxon>
        <taxon>Caudata</taxon>
        <taxon>Salamandroidea</taxon>
        <taxon>Salamandridae</taxon>
        <taxon>Pleurodelinae</taxon>
        <taxon>Pleurodeles</taxon>
    </lineage>
</organism>
<feature type="compositionally biased region" description="Basic and acidic residues" evidence="1">
    <location>
        <begin position="73"/>
        <end position="103"/>
    </location>
</feature>
<feature type="compositionally biased region" description="Polar residues" evidence="1">
    <location>
        <begin position="27"/>
        <end position="40"/>
    </location>
</feature>
<dbReference type="EMBL" id="JANPWB010000011">
    <property type="protein sequence ID" value="KAJ1130391.1"/>
    <property type="molecule type" value="Genomic_DNA"/>
</dbReference>
<feature type="compositionally biased region" description="Basic and acidic residues" evidence="1">
    <location>
        <begin position="57"/>
        <end position="66"/>
    </location>
</feature>
<feature type="compositionally biased region" description="Acidic residues" evidence="1">
    <location>
        <begin position="113"/>
        <end position="122"/>
    </location>
</feature>
<gene>
    <name evidence="2" type="ORF">NDU88_008744</name>
</gene>
<comment type="caution">
    <text evidence="2">The sequence shown here is derived from an EMBL/GenBank/DDBJ whole genome shotgun (WGS) entry which is preliminary data.</text>
</comment>
<evidence type="ECO:0000256" key="1">
    <source>
        <dbReference type="SAM" id="MobiDB-lite"/>
    </source>
</evidence>
<feature type="region of interest" description="Disordered" evidence="1">
    <location>
        <begin position="1"/>
        <end position="130"/>
    </location>
</feature>
<name>A0AAV7PSH1_PLEWA</name>
<proteinExistence type="predicted"/>